<name>A0A221W7A0_9PSEU</name>
<organism evidence="2 3">
    <name type="scientific">Actinoalloteichus hoggarensis</name>
    <dbReference type="NCBI Taxonomy" id="1470176"/>
    <lineage>
        <taxon>Bacteria</taxon>
        <taxon>Bacillati</taxon>
        <taxon>Actinomycetota</taxon>
        <taxon>Actinomycetes</taxon>
        <taxon>Pseudonocardiales</taxon>
        <taxon>Pseudonocardiaceae</taxon>
        <taxon>Actinoalloteichus</taxon>
    </lineage>
</organism>
<feature type="domain" description="Helix-turn-helix" evidence="1">
    <location>
        <begin position="6"/>
        <end position="67"/>
    </location>
</feature>
<dbReference type="KEGG" id="ahg:AHOG_19725"/>
<evidence type="ECO:0000313" key="3">
    <source>
        <dbReference type="Proteomes" id="UP000204221"/>
    </source>
</evidence>
<accession>A0A221W7A0</accession>
<gene>
    <name evidence="2" type="ORF">AHOG_19725</name>
</gene>
<sequence length="86" mass="9796">MTMKLLARHRRLVGEERDEARAELARRYAQGATLRELAVAVGWSYGGVRRLLLESHVPLRRRGGNMRRQRVVSLPQSLSGDRHAHG</sequence>
<evidence type="ECO:0000313" key="2">
    <source>
        <dbReference type="EMBL" id="ASO21563.1"/>
    </source>
</evidence>
<evidence type="ECO:0000259" key="1">
    <source>
        <dbReference type="Pfam" id="PF19575"/>
    </source>
</evidence>
<proteinExistence type="predicted"/>
<keyword evidence="3" id="KW-1185">Reference proteome</keyword>
<dbReference type="AlphaFoldDB" id="A0A221W7A0"/>
<dbReference type="EMBL" id="CP022521">
    <property type="protein sequence ID" value="ASO21563.1"/>
    <property type="molecule type" value="Genomic_DNA"/>
</dbReference>
<dbReference type="Pfam" id="PF19575">
    <property type="entry name" value="HTH_58"/>
    <property type="match status" value="1"/>
</dbReference>
<dbReference type="Proteomes" id="UP000204221">
    <property type="component" value="Chromosome"/>
</dbReference>
<reference evidence="2 3" key="1">
    <citation type="submission" date="2017-07" db="EMBL/GenBank/DDBJ databases">
        <title>Complete genome sequence of Actinoalloteichus hoggarensis DSM 45943, type strain of Actinoalloteichus hoggarensis.</title>
        <authorList>
            <person name="Ruckert C."/>
            <person name="Nouioui I."/>
            <person name="Willmese J."/>
            <person name="van Wezel G."/>
            <person name="Klenk H.-P."/>
            <person name="Kalinowski J."/>
            <person name="Zotchev S.B."/>
        </authorList>
    </citation>
    <scope>NUCLEOTIDE SEQUENCE [LARGE SCALE GENOMIC DNA]</scope>
    <source>
        <strain evidence="2 3">DSM 45943</strain>
    </source>
</reference>
<protein>
    <recommendedName>
        <fullName evidence="1">Helix-turn-helix domain-containing protein</fullName>
    </recommendedName>
</protein>
<dbReference type="InterPro" id="IPR045745">
    <property type="entry name" value="HTH_58_Actinobacteria-type"/>
</dbReference>